<dbReference type="PRINTS" id="PR00094">
    <property type="entry name" value="ADENYLTKNASE"/>
</dbReference>
<dbReference type="Pfam" id="PF05191">
    <property type="entry name" value="ADK_lid"/>
    <property type="match status" value="1"/>
</dbReference>
<dbReference type="AlphaFoldDB" id="A0A284QVF6"/>
<evidence type="ECO:0000313" key="5">
    <source>
        <dbReference type="EMBL" id="SJL00465.1"/>
    </source>
</evidence>
<dbReference type="InterPro" id="IPR000850">
    <property type="entry name" value="Adenylat/UMP-CMP_kin"/>
</dbReference>
<dbReference type="CDD" id="cd01428">
    <property type="entry name" value="ADK"/>
    <property type="match status" value="1"/>
</dbReference>
<dbReference type="InterPro" id="IPR006259">
    <property type="entry name" value="Adenyl_kin_sub"/>
</dbReference>
<protein>
    <recommendedName>
        <fullName evidence="4">Adenylate kinase active site lid domain-containing protein</fullName>
    </recommendedName>
</protein>
<keyword evidence="6" id="KW-1185">Reference proteome</keyword>
<dbReference type="InterPro" id="IPR033690">
    <property type="entry name" value="Adenylat_kinase_CS"/>
</dbReference>
<keyword evidence="3" id="KW-0418">Kinase</keyword>
<evidence type="ECO:0000313" key="6">
    <source>
        <dbReference type="Proteomes" id="UP000219338"/>
    </source>
</evidence>
<dbReference type="SUPFAM" id="SSF52540">
    <property type="entry name" value="P-loop containing nucleoside triphosphate hydrolases"/>
    <property type="match status" value="1"/>
</dbReference>
<name>A0A284QVF6_ARMOS</name>
<dbReference type="Pfam" id="PF00406">
    <property type="entry name" value="ADK"/>
    <property type="match status" value="1"/>
</dbReference>
<dbReference type="Proteomes" id="UP000219338">
    <property type="component" value="Unassembled WGS sequence"/>
</dbReference>
<dbReference type="EMBL" id="FUEG01000002">
    <property type="protein sequence ID" value="SJL00465.1"/>
    <property type="molecule type" value="Genomic_DNA"/>
</dbReference>
<organism evidence="5 6">
    <name type="scientific">Armillaria ostoyae</name>
    <name type="common">Armillaria root rot fungus</name>
    <dbReference type="NCBI Taxonomy" id="47428"/>
    <lineage>
        <taxon>Eukaryota</taxon>
        <taxon>Fungi</taxon>
        <taxon>Dikarya</taxon>
        <taxon>Basidiomycota</taxon>
        <taxon>Agaricomycotina</taxon>
        <taxon>Agaricomycetes</taxon>
        <taxon>Agaricomycetidae</taxon>
        <taxon>Agaricales</taxon>
        <taxon>Marasmiineae</taxon>
        <taxon>Physalacriaceae</taxon>
        <taxon>Armillaria</taxon>
    </lineage>
</organism>
<evidence type="ECO:0000256" key="1">
    <source>
        <dbReference type="ARBA" id="ARBA00022679"/>
    </source>
</evidence>
<dbReference type="OrthoDB" id="439792at2759"/>
<dbReference type="PROSITE" id="PS00113">
    <property type="entry name" value="ADENYLATE_KINASE"/>
    <property type="match status" value="1"/>
</dbReference>
<proteinExistence type="inferred from homology"/>
<dbReference type="FunFam" id="3.40.50.300:FF:000106">
    <property type="entry name" value="Adenylate kinase mitochondrial"/>
    <property type="match status" value="1"/>
</dbReference>
<keyword evidence="2" id="KW-0547">Nucleotide-binding</keyword>
<feature type="domain" description="Adenylate kinase active site lid" evidence="4">
    <location>
        <begin position="510"/>
        <end position="545"/>
    </location>
</feature>
<dbReference type="SUPFAM" id="SSF51735">
    <property type="entry name" value="NAD(P)-binding Rossmann-fold domains"/>
    <property type="match status" value="1"/>
</dbReference>
<dbReference type="Gene3D" id="3.40.50.720">
    <property type="entry name" value="NAD(P)-binding Rossmann-like Domain"/>
    <property type="match status" value="1"/>
</dbReference>
<dbReference type="PANTHER" id="PTHR23359">
    <property type="entry name" value="NUCLEOTIDE KINASE"/>
    <property type="match status" value="1"/>
</dbReference>
<dbReference type="GO" id="GO:0004017">
    <property type="term" value="F:AMP kinase activity"/>
    <property type="evidence" value="ECO:0007669"/>
    <property type="project" value="InterPro"/>
</dbReference>
<evidence type="ECO:0000256" key="2">
    <source>
        <dbReference type="ARBA" id="ARBA00022741"/>
    </source>
</evidence>
<dbReference type="NCBIfam" id="TIGR01351">
    <property type="entry name" value="adk"/>
    <property type="match status" value="1"/>
</dbReference>
<sequence>MSVTKILVVGGNGFIGSAVCRAALTRGMQVTSVRFVMPNRVHAVLDAPVAPPGAHTVRLGATAQHGQKKKVTWLQGTAHDPSTFADALKDANGVVHTLGTLLDDGKYKNAVKEGSLAGLVGSLIGSHNPLEKKTSSGYESLNRDAALRVCEAFVDSGPTEGPSPRPFVYISAEDIFRPIIPARYIETKREAEAGIDNLVSQKPGLFRGVYIRPSLVYHAHFRPLSTPFAALLEFSAVMHSKVPRGIPTPSSVLRSIGSEVTDSMSNALTIPPIHVDHVAEAVCVALENDELSEDFGLDNSEPRPDYSAYYLLPTLSALSSPPSPLPVSMLSLPVARPRSATVTETRRFLSSTVPTRKALPFFLNTLRAAAQENRERDLKSRGKMLRMLMFGKPGAGKGTLSARLVKKYDILSISTGDLLRQHIKERTEVGRQAEDIVAQGGLLPDEVMLRVVTSKLDLLHNRHWILDGFPRTLGQGELLDAHLKKQGTPLSLVVNLDVPDQVILSRISDRWVHLPSGRVYNMSYNRPKVDGLDDETGEPLTKRPDDNPEIFARRLDKFYSTTSPLLSYYTICATNSEPARNPHQHPHQLSFPVRPPHQLVLKTLSGRTSDEIWPKLDSVLKRTFPNISERAEVKRRHSLTEAMLVDGRQVAGSQMD</sequence>
<dbReference type="GO" id="GO:0005524">
    <property type="term" value="F:ATP binding"/>
    <property type="evidence" value="ECO:0007669"/>
    <property type="project" value="InterPro"/>
</dbReference>
<dbReference type="InterPro" id="IPR007862">
    <property type="entry name" value="Adenylate_kinase_lid-dom"/>
</dbReference>
<gene>
    <name evidence="5" type="ORF">ARMOST_03778</name>
</gene>
<evidence type="ECO:0000256" key="3">
    <source>
        <dbReference type="ARBA" id="ARBA00022777"/>
    </source>
</evidence>
<dbReference type="Gene3D" id="3.40.50.300">
    <property type="entry name" value="P-loop containing nucleotide triphosphate hydrolases"/>
    <property type="match status" value="1"/>
</dbReference>
<reference evidence="6" key="1">
    <citation type="journal article" date="2017" name="Nat. Ecol. Evol.">
        <title>Genome expansion and lineage-specific genetic innovations in the forest pathogenic fungi Armillaria.</title>
        <authorList>
            <person name="Sipos G."/>
            <person name="Prasanna A.N."/>
            <person name="Walter M.C."/>
            <person name="O'Connor E."/>
            <person name="Balint B."/>
            <person name="Krizsan K."/>
            <person name="Kiss B."/>
            <person name="Hess J."/>
            <person name="Varga T."/>
            <person name="Slot J."/>
            <person name="Riley R."/>
            <person name="Boka B."/>
            <person name="Rigling D."/>
            <person name="Barry K."/>
            <person name="Lee J."/>
            <person name="Mihaltcheva S."/>
            <person name="LaButti K."/>
            <person name="Lipzen A."/>
            <person name="Waldron R."/>
            <person name="Moloney N.M."/>
            <person name="Sperisen C."/>
            <person name="Kredics L."/>
            <person name="Vagvoelgyi C."/>
            <person name="Patrignani A."/>
            <person name="Fitzpatrick D."/>
            <person name="Nagy I."/>
            <person name="Doyle S."/>
            <person name="Anderson J.B."/>
            <person name="Grigoriev I.V."/>
            <person name="Gueldener U."/>
            <person name="Muensterkoetter M."/>
            <person name="Nagy L.G."/>
        </authorList>
    </citation>
    <scope>NUCLEOTIDE SEQUENCE [LARGE SCALE GENOMIC DNA]</scope>
    <source>
        <strain evidence="6">C18/9</strain>
    </source>
</reference>
<dbReference type="InterPro" id="IPR027417">
    <property type="entry name" value="P-loop_NTPase"/>
</dbReference>
<keyword evidence="1" id="KW-0808">Transferase</keyword>
<dbReference type="HAMAP" id="MF_00235">
    <property type="entry name" value="Adenylate_kinase_Adk"/>
    <property type="match status" value="1"/>
</dbReference>
<dbReference type="InterPro" id="IPR036291">
    <property type="entry name" value="NAD(P)-bd_dom_sf"/>
</dbReference>
<dbReference type="STRING" id="47428.A0A284QVF6"/>
<evidence type="ECO:0000259" key="4">
    <source>
        <dbReference type="Pfam" id="PF05191"/>
    </source>
</evidence>
<accession>A0A284QVF6</accession>
<dbReference type="OMA" id="VEWHTAN"/>